<evidence type="ECO:0000313" key="8">
    <source>
        <dbReference type="Proteomes" id="UP000240621"/>
    </source>
</evidence>
<dbReference type="InterPro" id="IPR005532">
    <property type="entry name" value="SUMF_dom"/>
</dbReference>
<feature type="domain" description="Sulfatase-modifying factor enzyme-like" evidence="4">
    <location>
        <begin position="202"/>
        <end position="454"/>
    </location>
</feature>
<dbReference type="InterPro" id="IPR027577">
    <property type="entry name" value="OvoA_Nterm"/>
</dbReference>
<evidence type="ECO:0000256" key="3">
    <source>
        <dbReference type="ARBA" id="ARBA00037882"/>
    </source>
</evidence>
<protein>
    <submittedName>
        <fullName evidence="7">5-histidylcysteine sulfoxide synthase/putative 4-mercaptohistidine N1-methyltransferase</fullName>
    </submittedName>
    <submittedName>
        <fullName evidence="6">SAM-dependent methyltransferase</fullName>
    </submittedName>
</protein>
<dbReference type="Pfam" id="PF12867">
    <property type="entry name" value="DinB_2"/>
    <property type="match status" value="1"/>
</dbReference>
<dbReference type="InterPro" id="IPR051043">
    <property type="entry name" value="Sulfatase_Mod_Factor_Kinase"/>
</dbReference>
<evidence type="ECO:0000313" key="7">
    <source>
        <dbReference type="EMBL" id="PSK81676.1"/>
    </source>
</evidence>
<evidence type="ECO:0000313" key="9">
    <source>
        <dbReference type="Proteomes" id="UP000396862"/>
    </source>
</evidence>
<comment type="pathway">
    <text evidence="3">Amino-acid biosynthesis; ergothioneine biosynthesis.</text>
</comment>
<organism evidence="7 8">
    <name type="scientific">Prolixibacter denitrificans</name>
    <dbReference type="NCBI Taxonomy" id="1541063"/>
    <lineage>
        <taxon>Bacteria</taxon>
        <taxon>Pseudomonadati</taxon>
        <taxon>Bacteroidota</taxon>
        <taxon>Bacteroidia</taxon>
        <taxon>Marinilabiliales</taxon>
        <taxon>Prolixibacteraceae</taxon>
        <taxon>Prolixibacter</taxon>
    </lineage>
</organism>
<name>A0A2P8C9N0_9BACT</name>
<dbReference type="PANTHER" id="PTHR23150">
    <property type="entry name" value="SULFATASE MODIFYING FACTOR 1, 2"/>
    <property type="match status" value="1"/>
</dbReference>
<sequence length="708" mass="82888">MKTVTVNRKELFDTRTPILNTGTAEEMRQRILTYFHQTFDIDEHLFEVFADESALYERADPLRHPLIFYFGHTAVFFINKLILSKIIDERINPKFESMFAVGVDEMSWDDLDMNHYNWPPVDEVRAYRKQVRNRVDQVIKELPLSMPVDWKSPFWVIMMGIEHARIHLETSSVLIRQLPLKYLQPIEGWNLSTENGDAPANSLLPVEAGTVKMGKDRQHPLYGWDNEYGQHEVELKPFKASKFLCSNGEFLEFIEAGGYHEEKYWTEEGWAWKSYKEAEHPLFWRKDGNDWKLRLVYNETDMPWSWPVEVNYLEAKAFCNWKSEVTGRSIRLATEEEWYRLHDLAQIPDQPYWDKAPGNINMERYQSPCPVNEFVFGDFYDIIGNVWQWTETPITGFGGFKVHPFYDDFSTPTFDLKHNLIKGGSWISTGNEATRDARYAFRRHFYQHAGFRYVESENPIVIQRDVYETDPEVVHYSHAQYGPGLHGFPNYHKVIAERCIEKMQGNTGRALDLGCKTGRSTWELARSFDEVTGLDFTARNIRLAIELQENGNMQYIFPEEGELVSYHQINLKDLDMEALTGKVAFYQADASNLKDLYTGYDLILVNDILDEMYNPARFLNQVHDRLNAGGLLVIASSYSWDEERTDKNNWLGGYREDGEPVWTRDALTQLLSEHFEPAGDDEHLQSVLPYSKRKYEVKDVEVSFWKKR</sequence>
<dbReference type="GO" id="GO:0008168">
    <property type="term" value="F:methyltransferase activity"/>
    <property type="evidence" value="ECO:0007669"/>
    <property type="project" value="UniProtKB-KW"/>
</dbReference>
<dbReference type="RefSeq" id="WP_106542978.1">
    <property type="nucleotide sequence ID" value="NZ_BLAU01000001.1"/>
</dbReference>
<comment type="caution">
    <text evidence="7">The sequence shown here is derived from an EMBL/GenBank/DDBJ whole genome shotgun (WGS) entry which is preliminary data.</text>
</comment>
<dbReference type="NCBIfam" id="TIGR04345">
    <property type="entry name" value="ovoA_Cterm"/>
    <property type="match status" value="1"/>
</dbReference>
<dbReference type="OrthoDB" id="9768004at2"/>
<dbReference type="SUPFAM" id="SSF53335">
    <property type="entry name" value="S-adenosyl-L-methionine-dependent methyltransferases"/>
    <property type="match status" value="1"/>
</dbReference>
<dbReference type="Pfam" id="PF13489">
    <property type="entry name" value="Methyltransf_23"/>
    <property type="match status" value="1"/>
</dbReference>
<feature type="domain" description="DinB-like" evidence="5">
    <location>
        <begin position="46"/>
        <end position="170"/>
    </location>
</feature>
<dbReference type="Gene3D" id="3.40.50.150">
    <property type="entry name" value="Vaccinia Virus protein VP39"/>
    <property type="match status" value="1"/>
</dbReference>
<keyword evidence="2" id="KW-0408">Iron</keyword>
<dbReference type="EMBL" id="PYGC01000008">
    <property type="protein sequence ID" value="PSK81676.1"/>
    <property type="molecule type" value="Genomic_DNA"/>
</dbReference>
<evidence type="ECO:0000256" key="2">
    <source>
        <dbReference type="ARBA" id="ARBA00023004"/>
    </source>
</evidence>
<proteinExistence type="predicted"/>
<reference evidence="6 9" key="2">
    <citation type="submission" date="2019-10" db="EMBL/GenBank/DDBJ databases">
        <title>Prolixibacter strains distinguished by the presence of nitrate reductase genes were adept at nitrate-dependent anaerobic corrosion of metallic iron and carbon steel.</title>
        <authorList>
            <person name="Iino T."/>
            <person name="Shono N."/>
            <person name="Ito K."/>
            <person name="Nakamura R."/>
            <person name="Sueoka K."/>
            <person name="Harayama S."/>
            <person name="Ohkuma M."/>
        </authorList>
    </citation>
    <scope>NUCLEOTIDE SEQUENCE [LARGE SCALE GENOMIC DNA]</scope>
    <source>
        <strain evidence="6 9">MIC1-1</strain>
    </source>
</reference>
<evidence type="ECO:0000256" key="1">
    <source>
        <dbReference type="ARBA" id="ARBA00023002"/>
    </source>
</evidence>
<dbReference type="EMBL" id="BLAU01000001">
    <property type="protein sequence ID" value="GET21199.1"/>
    <property type="molecule type" value="Genomic_DNA"/>
</dbReference>
<dbReference type="GO" id="GO:0120147">
    <property type="term" value="F:formylglycine-generating oxidase activity"/>
    <property type="evidence" value="ECO:0007669"/>
    <property type="project" value="TreeGrafter"/>
</dbReference>
<gene>
    <name evidence="7" type="ORF">CLV93_10874</name>
    <name evidence="6" type="ORF">JCM18694_14450</name>
</gene>
<keyword evidence="7" id="KW-0489">Methyltransferase</keyword>
<dbReference type="Proteomes" id="UP000396862">
    <property type="component" value="Unassembled WGS sequence"/>
</dbReference>
<keyword evidence="1" id="KW-0560">Oxidoreductase</keyword>
<dbReference type="Proteomes" id="UP000240621">
    <property type="component" value="Unassembled WGS sequence"/>
</dbReference>
<dbReference type="CDD" id="cd02440">
    <property type="entry name" value="AdoMet_MTases"/>
    <property type="match status" value="1"/>
</dbReference>
<dbReference type="Gene3D" id="3.90.1580.10">
    <property type="entry name" value="paralog of FGE (formylglycine-generating enzyme)"/>
    <property type="match status" value="1"/>
</dbReference>
<dbReference type="GO" id="GO:0032259">
    <property type="term" value="P:methylation"/>
    <property type="evidence" value="ECO:0007669"/>
    <property type="project" value="UniProtKB-KW"/>
</dbReference>
<dbReference type="FunFam" id="3.90.1580.10:FF:000006">
    <property type="entry name" value="Generic methyltransferase, putative"/>
    <property type="match status" value="1"/>
</dbReference>
<evidence type="ECO:0000259" key="4">
    <source>
        <dbReference type="Pfam" id="PF03781"/>
    </source>
</evidence>
<dbReference type="NCBIfam" id="TIGR04344">
    <property type="entry name" value="ovoA_Nterm"/>
    <property type="match status" value="1"/>
</dbReference>
<dbReference type="InterPro" id="IPR016187">
    <property type="entry name" value="CTDL_fold"/>
</dbReference>
<keyword evidence="9" id="KW-1185">Reference proteome</keyword>
<dbReference type="InterPro" id="IPR029063">
    <property type="entry name" value="SAM-dependent_MTases_sf"/>
</dbReference>
<accession>A0A2P8C9N0</accession>
<keyword evidence="7" id="KW-0808">Transferase</keyword>
<evidence type="ECO:0000313" key="6">
    <source>
        <dbReference type="EMBL" id="GET21199.1"/>
    </source>
</evidence>
<dbReference type="InterPro" id="IPR024775">
    <property type="entry name" value="DinB-like"/>
</dbReference>
<dbReference type="InterPro" id="IPR042095">
    <property type="entry name" value="SUMF_sf"/>
</dbReference>
<evidence type="ECO:0000259" key="5">
    <source>
        <dbReference type="Pfam" id="PF12867"/>
    </source>
</evidence>
<dbReference type="SUPFAM" id="SSF56436">
    <property type="entry name" value="C-type lectin-like"/>
    <property type="match status" value="1"/>
</dbReference>
<dbReference type="InterPro" id="IPR027625">
    <property type="entry name" value="OvoA_Cterm"/>
</dbReference>
<dbReference type="PANTHER" id="PTHR23150:SF26">
    <property type="entry name" value="GENERIC METHYLTRANSFERASE"/>
    <property type="match status" value="1"/>
</dbReference>
<dbReference type="Pfam" id="PF03781">
    <property type="entry name" value="FGE-sulfatase"/>
    <property type="match status" value="1"/>
</dbReference>
<reference evidence="7 8" key="1">
    <citation type="submission" date="2018-03" db="EMBL/GenBank/DDBJ databases">
        <title>Genomic Encyclopedia of Archaeal and Bacterial Type Strains, Phase II (KMG-II): from individual species to whole genera.</title>
        <authorList>
            <person name="Goeker M."/>
        </authorList>
    </citation>
    <scope>NUCLEOTIDE SEQUENCE [LARGE SCALE GENOMIC DNA]</scope>
    <source>
        <strain evidence="7 8">DSM 27267</strain>
    </source>
</reference>
<dbReference type="AlphaFoldDB" id="A0A2P8C9N0"/>